<dbReference type="PANTHER" id="PTHR33175:SF3">
    <property type="entry name" value="DNA-BINDING PROTEIN HU-BETA"/>
    <property type="match status" value="1"/>
</dbReference>
<feature type="compositionally biased region" description="Basic residues" evidence="5">
    <location>
        <begin position="96"/>
        <end position="109"/>
    </location>
</feature>
<dbReference type="AlphaFoldDB" id="A0A5A9XRI3"/>
<accession>A0A5A9XRI3</accession>
<dbReference type="GO" id="GO:0005829">
    <property type="term" value="C:cytosol"/>
    <property type="evidence" value="ECO:0007669"/>
    <property type="project" value="TreeGrafter"/>
</dbReference>
<dbReference type="SUPFAM" id="SSF47729">
    <property type="entry name" value="IHF-like DNA-binding proteins"/>
    <property type="match status" value="1"/>
</dbReference>
<dbReference type="PRINTS" id="PR01727">
    <property type="entry name" value="DNABINDINGHU"/>
</dbReference>
<dbReference type="PANTHER" id="PTHR33175">
    <property type="entry name" value="DNA-BINDING PROTEIN HU"/>
    <property type="match status" value="1"/>
</dbReference>
<dbReference type="OrthoDB" id="9799835at2"/>
<evidence type="ECO:0000313" key="7">
    <source>
        <dbReference type="Proteomes" id="UP000324298"/>
    </source>
</evidence>
<dbReference type="Gene3D" id="4.10.520.10">
    <property type="entry name" value="IHF-like DNA-binding proteins"/>
    <property type="match status" value="1"/>
</dbReference>
<protein>
    <submittedName>
        <fullName evidence="6">HU family DNA-binding protein</fullName>
    </submittedName>
</protein>
<keyword evidence="2" id="KW-0226">DNA condensation</keyword>
<dbReference type="Pfam" id="PF00216">
    <property type="entry name" value="Bac_DNA_binding"/>
    <property type="match status" value="1"/>
</dbReference>
<organism evidence="6 7">
    <name type="scientific">Oryzomonas rubra</name>
    <dbReference type="NCBI Taxonomy" id="2509454"/>
    <lineage>
        <taxon>Bacteria</taxon>
        <taxon>Pseudomonadati</taxon>
        <taxon>Thermodesulfobacteriota</taxon>
        <taxon>Desulfuromonadia</taxon>
        <taxon>Geobacterales</taxon>
        <taxon>Geobacteraceae</taxon>
        <taxon>Oryzomonas</taxon>
    </lineage>
</organism>
<dbReference type="PROSITE" id="PS00045">
    <property type="entry name" value="HISTONE_LIKE"/>
    <property type="match status" value="1"/>
</dbReference>
<name>A0A5A9XRI3_9BACT</name>
<keyword evidence="3 6" id="KW-0238">DNA-binding</keyword>
<dbReference type="Proteomes" id="UP000324298">
    <property type="component" value="Unassembled WGS sequence"/>
</dbReference>
<evidence type="ECO:0000256" key="1">
    <source>
        <dbReference type="ARBA" id="ARBA00010529"/>
    </source>
</evidence>
<reference evidence="6 7" key="1">
    <citation type="submission" date="2019-04" db="EMBL/GenBank/DDBJ databases">
        <title>Geobacter ruber sp. nov., ferric-reducing bacteria isolated from paddy soil.</title>
        <authorList>
            <person name="Xu Z."/>
            <person name="Masuda Y."/>
            <person name="Itoh H."/>
            <person name="Senoo K."/>
        </authorList>
    </citation>
    <scope>NUCLEOTIDE SEQUENCE [LARGE SCALE GENOMIC DNA]</scope>
    <source>
        <strain evidence="6 7">Red88</strain>
    </source>
</reference>
<dbReference type="GO" id="GO:0030261">
    <property type="term" value="P:chromosome condensation"/>
    <property type="evidence" value="ECO:0007669"/>
    <property type="project" value="UniProtKB-KW"/>
</dbReference>
<evidence type="ECO:0000256" key="4">
    <source>
        <dbReference type="RuleBase" id="RU003939"/>
    </source>
</evidence>
<sequence>MTKAELAVKIAEAAGITKTQAEKALKGFIDATTAALRSGEKVTLIGFGTFSAVTRKARTGRNPQTGKALKIPAKTVGKFSAGKPLKDLKAAAPKKAAPKKATPKKAKKK</sequence>
<keyword evidence="7" id="KW-1185">Reference proteome</keyword>
<dbReference type="GO" id="GO:0003677">
    <property type="term" value="F:DNA binding"/>
    <property type="evidence" value="ECO:0007669"/>
    <property type="project" value="UniProtKB-KW"/>
</dbReference>
<dbReference type="SMART" id="SM00411">
    <property type="entry name" value="BHL"/>
    <property type="match status" value="1"/>
</dbReference>
<dbReference type="EMBL" id="SRSD01000001">
    <property type="protein sequence ID" value="KAA0895440.1"/>
    <property type="molecule type" value="Genomic_DNA"/>
</dbReference>
<dbReference type="InterPro" id="IPR010992">
    <property type="entry name" value="IHF-like_DNA-bd_dom_sf"/>
</dbReference>
<proteinExistence type="inferred from homology"/>
<dbReference type="InterPro" id="IPR020816">
    <property type="entry name" value="Histone-like_DNA-bd_CS"/>
</dbReference>
<comment type="similarity">
    <text evidence="1 4">Belongs to the bacterial histone-like protein family.</text>
</comment>
<evidence type="ECO:0000256" key="3">
    <source>
        <dbReference type="ARBA" id="ARBA00023125"/>
    </source>
</evidence>
<feature type="region of interest" description="Disordered" evidence="5">
    <location>
        <begin position="80"/>
        <end position="109"/>
    </location>
</feature>
<comment type="caution">
    <text evidence="6">The sequence shown here is derived from an EMBL/GenBank/DDBJ whole genome shotgun (WGS) entry which is preliminary data.</text>
</comment>
<evidence type="ECO:0000313" key="6">
    <source>
        <dbReference type="EMBL" id="KAA0895440.1"/>
    </source>
</evidence>
<evidence type="ECO:0000256" key="2">
    <source>
        <dbReference type="ARBA" id="ARBA00023067"/>
    </source>
</evidence>
<dbReference type="InterPro" id="IPR000119">
    <property type="entry name" value="Hist_DNA-bd"/>
</dbReference>
<evidence type="ECO:0000256" key="5">
    <source>
        <dbReference type="SAM" id="MobiDB-lite"/>
    </source>
</evidence>
<gene>
    <name evidence="6" type="ORF">ET418_02665</name>
</gene>
<dbReference type="GO" id="GO:0030527">
    <property type="term" value="F:structural constituent of chromatin"/>
    <property type="evidence" value="ECO:0007669"/>
    <property type="project" value="InterPro"/>
</dbReference>
<dbReference type="CDD" id="cd13831">
    <property type="entry name" value="HU"/>
    <property type="match status" value="1"/>
</dbReference>